<protein>
    <recommendedName>
        <fullName evidence="2">UspA domain-containing protein</fullName>
    </recommendedName>
</protein>
<evidence type="ECO:0000313" key="4">
    <source>
        <dbReference type="Proteomes" id="UP000059113"/>
    </source>
</evidence>
<dbReference type="Gene3D" id="3.40.50.12370">
    <property type="match status" value="1"/>
</dbReference>
<dbReference type="SUPFAM" id="SSF52402">
    <property type="entry name" value="Adenine nucleotide alpha hydrolases-like"/>
    <property type="match status" value="2"/>
</dbReference>
<dbReference type="InterPro" id="IPR006016">
    <property type="entry name" value="UspA"/>
</dbReference>
<dbReference type="STRING" id="1648404.CP97_11280"/>
<reference evidence="3 4" key="1">
    <citation type="journal article" date="2015" name="Int. J. Syst. Evol. Microbiol.">
        <title>Erythrobacter atlanticus sp. nov., a bacterium from ocean sediment able to degrade polycyclic aromatic hydrocarbons.</title>
        <authorList>
            <person name="Zhuang L."/>
            <person name="Liu Y."/>
            <person name="Wang L."/>
            <person name="Wang W."/>
            <person name="Shao Z."/>
        </authorList>
    </citation>
    <scope>NUCLEOTIDE SEQUENCE [LARGE SCALE GENOMIC DNA]</scope>
    <source>
        <strain evidence="4">s21-N3</strain>
    </source>
</reference>
<evidence type="ECO:0000313" key="3">
    <source>
        <dbReference type="EMBL" id="AKQ42485.2"/>
    </source>
</evidence>
<organism evidence="3 4">
    <name type="scientific">Aurantiacibacter atlanticus</name>
    <dbReference type="NCBI Taxonomy" id="1648404"/>
    <lineage>
        <taxon>Bacteria</taxon>
        <taxon>Pseudomonadati</taxon>
        <taxon>Pseudomonadota</taxon>
        <taxon>Alphaproteobacteria</taxon>
        <taxon>Sphingomonadales</taxon>
        <taxon>Erythrobacteraceae</taxon>
        <taxon>Aurantiacibacter</taxon>
    </lineage>
</organism>
<reference evidence="4" key="2">
    <citation type="submission" date="2015-04" db="EMBL/GenBank/DDBJ databases">
        <title>The complete genome sequence of Erythrobacter sp. s21-N3.</title>
        <authorList>
            <person name="Zhuang L."/>
            <person name="Liu Y."/>
            <person name="Shao Z."/>
        </authorList>
    </citation>
    <scope>NUCLEOTIDE SEQUENCE [LARGE SCALE GENOMIC DNA]</scope>
    <source>
        <strain evidence="4">s21-N3</strain>
    </source>
</reference>
<evidence type="ECO:0000259" key="2">
    <source>
        <dbReference type="Pfam" id="PF00582"/>
    </source>
</evidence>
<evidence type="ECO:0000256" key="1">
    <source>
        <dbReference type="ARBA" id="ARBA00008791"/>
    </source>
</evidence>
<dbReference type="Pfam" id="PF00582">
    <property type="entry name" value="Usp"/>
    <property type="match status" value="1"/>
</dbReference>
<accession>A0A0H4VDR5</accession>
<dbReference type="PANTHER" id="PTHR46268">
    <property type="entry name" value="STRESS RESPONSE PROTEIN NHAX"/>
    <property type="match status" value="1"/>
</dbReference>
<feature type="domain" description="UspA" evidence="2">
    <location>
        <begin position="146"/>
        <end position="265"/>
    </location>
</feature>
<dbReference type="EMBL" id="CP011310">
    <property type="protein sequence ID" value="AKQ42485.2"/>
    <property type="molecule type" value="Genomic_DNA"/>
</dbReference>
<name>A0A0H4VDR5_9SPHN</name>
<dbReference type="AlphaFoldDB" id="A0A0H4VDR5"/>
<gene>
    <name evidence="3" type="ORF">CP97_11280</name>
</gene>
<proteinExistence type="inferred from homology"/>
<dbReference type="PANTHER" id="PTHR46268:SF15">
    <property type="entry name" value="UNIVERSAL STRESS PROTEIN HP_0031"/>
    <property type="match status" value="1"/>
</dbReference>
<dbReference type="KEGG" id="ery:CP97_11280"/>
<sequence length="266" mass="28509">MLHVHDEPAFDARLQVALDLARAFKSHLTLLHTIPFTMVMPIDPYGMTAAELSPSAKVAADEFRIRIEARLTGEDVAWDWAAEFGLASSQILEHAALSDLAILGAGNSDDSKSASKLAGMLAMQCRTPILVVPDKARGIDPGGAAVVCWNGSQEASRALRAAVPLLQAASAVTLIQVAETDEQEEGLLPPTAAARFLNRHDIDCEIAEIARDGRNVGALLRDEAQAREAHFMVMGAYGVPRLFETLFGGVTRTVLTDPQVPVLLAH</sequence>
<dbReference type="CDD" id="cd00293">
    <property type="entry name" value="USP-like"/>
    <property type="match status" value="1"/>
</dbReference>
<keyword evidence="4" id="KW-1185">Reference proteome</keyword>
<comment type="similarity">
    <text evidence="1">Belongs to the universal stress protein A family.</text>
</comment>
<dbReference type="Proteomes" id="UP000059113">
    <property type="component" value="Chromosome"/>
</dbReference>